<protein>
    <recommendedName>
        <fullName evidence="4">Reverse transcriptase domain-containing protein</fullName>
    </recommendedName>
</protein>
<keyword evidence="1" id="KW-0175">Coiled coil</keyword>
<comment type="caution">
    <text evidence="2">The sequence shown here is derived from an EMBL/GenBank/DDBJ whole genome shotgun (WGS) entry which is preliminary data.</text>
</comment>
<evidence type="ECO:0008006" key="4">
    <source>
        <dbReference type="Google" id="ProtNLM"/>
    </source>
</evidence>
<dbReference type="Proteomes" id="UP000245119">
    <property type="component" value="Linkage Group LG1"/>
</dbReference>
<accession>A0A2T7PVR2</accession>
<evidence type="ECO:0000313" key="2">
    <source>
        <dbReference type="EMBL" id="PVD37515.1"/>
    </source>
</evidence>
<name>A0A2T7PVR2_POMCA</name>
<keyword evidence="3" id="KW-1185">Reference proteome</keyword>
<gene>
    <name evidence="2" type="ORF">C0Q70_00109</name>
</gene>
<dbReference type="EMBL" id="PZQS01000001">
    <property type="protein sequence ID" value="PVD37515.1"/>
    <property type="molecule type" value="Genomic_DNA"/>
</dbReference>
<evidence type="ECO:0000256" key="1">
    <source>
        <dbReference type="SAM" id="Coils"/>
    </source>
</evidence>
<organism evidence="2 3">
    <name type="scientific">Pomacea canaliculata</name>
    <name type="common">Golden apple snail</name>
    <dbReference type="NCBI Taxonomy" id="400727"/>
    <lineage>
        <taxon>Eukaryota</taxon>
        <taxon>Metazoa</taxon>
        <taxon>Spiralia</taxon>
        <taxon>Lophotrochozoa</taxon>
        <taxon>Mollusca</taxon>
        <taxon>Gastropoda</taxon>
        <taxon>Caenogastropoda</taxon>
        <taxon>Architaenioglossa</taxon>
        <taxon>Ampullarioidea</taxon>
        <taxon>Ampullariidae</taxon>
        <taxon>Pomacea</taxon>
    </lineage>
</organism>
<proteinExistence type="predicted"/>
<dbReference type="STRING" id="400727.A0A2T7PVR2"/>
<sequence length="249" mass="27922">MVPTLWLNLANKTCYWPKHSRAVIECVKPEESWSIFPFVGIKKESDNYRKAAEKIKQLKNEVSDAASTYPKNEKCLQWRRRLAPKSTFSLGDDGEMCYINQLNEEASGVLDIPGTQKSSWSSEEIRTLQEYFADELHEKRTQSKTIKRCLCTSCGDAPWPSNETMMASAPDTTPALGDHAGNEQELKCVQSAYRPKHSCETALLRLMNDLLCSADAGKVTLVVLLDLSAAFDVIDHTTLLTRLQMEIGG</sequence>
<feature type="coiled-coil region" evidence="1">
    <location>
        <begin position="41"/>
        <end position="68"/>
    </location>
</feature>
<evidence type="ECO:0000313" key="3">
    <source>
        <dbReference type="Proteomes" id="UP000245119"/>
    </source>
</evidence>
<reference evidence="2 3" key="1">
    <citation type="submission" date="2018-04" db="EMBL/GenBank/DDBJ databases">
        <title>The genome of golden apple snail Pomacea canaliculata provides insight into stress tolerance and invasive adaptation.</title>
        <authorList>
            <person name="Liu C."/>
            <person name="Liu B."/>
            <person name="Ren Y."/>
            <person name="Zhang Y."/>
            <person name="Wang H."/>
            <person name="Li S."/>
            <person name="Jiang F."/>
            <person name="Yin L."/>
            <person name="Zhang G."/>
            <person name="Qian W."/>
            <person name="Fan W."/>
        </authorList>
    </citation>
    <scope>NUCLEOTIDE SEQUENCE [LARGE SCALE GENOMIC DNA]</scope>
    <source>
        <strain evidence="2">SZHN2017</strain>
        <tissue evidence="2">Muscle</tissue>
    </source>
</reference>
<dbReference type="AlphaFoldDB" id="A0A2T7PVR2"/>